<name>A0ABV4JX59_9BACT</name>
<evidence type="ECO:0000313" key="7">
    <source>
        <dbReference type="Proteomes" id="UP001568358"/>
    </source>
</evidence>
<feature type="transmembrane region" description="Helical" evidence="5">
    <location>
        <begin position="20"/>
        <end position="49"/>
    </location>
</feature>
<evidence type="ECO:0000256" key="3">
    <source>
        <dbReference type="ARBA" id="ARBA00022989"/>
    </source>
</evidence>
<comment type="subcellular location">
    <subcellularLocation>
        <location evidence="1">Membrane</location>
        <topology evidence="1">Multi-pass membrane protein</topology>
    </subcellularLocation>
</comment>
<keyword evidence="4 5" id="KW-0472">Membrane</keyword>
<feature type="transmembrane region" description="Helical" evidence="5">
    <location>
        <begin position="77"/>
        <end position="100"/>
    </location>
</feature>
<comment type="caution">
    <text evidence="6">The sequence shown here is derived from an EMBL/GenBank/DDBJ whole genome shotgun (WGS) entry which is preliminary data.</text>
</comment>
<dbReference type="EMBL" id="JBFSOO010000010">
    <property type="protein sequence ID" value="MEZ6854370.1"/>
    <property type="molecule type" value="Genomic_DNA"/>
</dbReference>
<reference evidence="6 7" key="1">
    <citation type="submission" date="2024-07" db="EMBL/GenBank/DDBJ databases">
        <title>Active virus-host system and metabolic interactions in a Lokiarchaeon culture.</title>
        <authorList>
            <person name="Ponce Toledo R.I."/>
            <person name="Rodrigues Oliveira T."/>
            <person name="Schleper C."/>
        </authorList>
    </citation>
    <scope>NUCLEOTIDE SEQUENCE [LARGE SCALE GENOMIC DNA]</scope>
    <source>
        <strain evidence="6 7">B35</strain>
    </source>
</reference>
<gene>
    <name evidence="6" type="ORF">AB2Z07_12670</name>
</gene>
<evidence type="ECO:0000256" key="1">
    <source>
        <dbReference type="ARBA" id="ARBA00004141"/>
    </source>
</evidence>
<accession>A0ABV4JX59</accession>
<organism evidence="6 7">
    <name type="scientific">Halodesulfovibrio aestuarii</name>
    <dbReference type="NCBI Taxonomy" id="126333"/>
    <lineage>
        <taxon>Bacteria</taxon>
        <taxon>Pseudomonadati</taxon>
        <taxon>Thermodesulfobacteriota</taxon>
        <taxon>Desulfovibrionia</taxon>
        <taxon>Desulfovibrionales</taxon>
        <taxon>Desulfovibrionaceae</taxon>
        <taxon>Halodesulfovibrio</taxon>
    </lineage>
</organism>
<keyword evidence="3 5" id="KW-1133">Transmembrane helix</keyword>
<protein>
    <submittedName>
        <fullName evidence="6">Holin family protein</fullName>
    </submittedName>
</protein>
<dbReference type="NCBIfam" id="TIGR01593">
    <property type="entry name" value="holin_tox_secr"/>
    <property type="match status" value="1"/>
</dbReference>
<sequence length="155" mass="16953">MQNLLSSYFQDLTTNADIKAILGAFGGCLAVLFGGVYPLVNALVALWALDFVLGIKRAWDENKLSARKARRGVRKMFMYLVTVVVMGLVEYAMGAAGKLLSPCSLTVSFLCAHEGLSCLSHLSHFGVPIPKKLVDRLRNYRDEINDGTMPQGGEK</sequence>
<dbReference type="InterPro" id="IPR006480">
    <property type="entry name" value="Phage_holin_4_1"/>
</dbReference>
<dbReference type="Proteomes" id="UP001568358">
    <property type="component" value="Unassembled WGS sequence"/>
</dbReference>
<proteinExistence type="predicted"/>
<evidence type="ECO:0000313" key="6">
    <source>
        <dbReference type="EMBL" id="MEZ6854370.1"/>
    </source>
</evidence>
<dbReference type="RefSeq" id="WP_371150856.1">
    <property type="nucleotide sequence ID" value="NZ_JBFSOO010000010.1"/>
</dbReference>
<keyword evidence="7" id="KW-1185">Reference proteome</keyword>
<keyword evidence="2 5" id="KW-0812">Transmembrane</keyword>
<evidence type="ECO:0000256" key="2">
    <source>
        <dbReference type="ARBA" id="ARBA00022692"/>
    </source>
</evidence>
<evidence type="ECO:0000256" key="5">
    <source>
        <dbReference type="SAM" id="Phobius"/>
    </source>
</evidence>
<evidence type="ECO:0000256" key="4">
    <source>
        <dbReference type="ARBA" id="ARBA00023136"/>
    </source>
</evidence>
<dbReference type="Pfam" id="PF05105">
    <property type="entry name" value="Phage_holin_4_1"/>
    <property type="match status" value="1"/>
</dbReference>